<dbReference type="OrthoDB" id="29226at2157"/>
<accession>A3MVV7</accession>
<keyword evidence="2" id="KW-1185">Reference proteome</keyword>
<dbReference type="eggNOG" id="arCOG03889">
    <property type="taxonomic scope" value="Archaea"/>
</dbReference>
<name>A3MVV7_PYRCJ</name>
<sequence length="151" mass="17201">MDKLNLLAWVMVRLGVTDNVVESSFRARLRVQKAVYLLQALGFPTGYEFSMYIRGPYSPELANDYMELAREGLVHEYAKYAEVDEEKWGPIVDKLAAEDVLVLEVAATLYDLLDAGWPLEEAKERVMELKPYATERLINAGTRLLKELGLM</sequence>
<evidence type="ECO:0000313" key="1">
    <source>
        <dbReference type="EMBL" id="ABO08774.1"/>
    </source>
</evidence>
<dbReference type="GeneID" id="4908262"/>
<dbReference type="RefSeq" id="WP_011850032.1">
    <property type="nucleotide sequence ID" value="NC_009073.1"/>
</dbReference>
<proteinExistence type="predicted"/>
<evidence type="ECO:0000313" key="2">
    <source>
        <dbReference type="Proteomes" id="UP000001431"/>
    </source>
</evidence>
<organism evidence="1 2">
    <name type="scientific">Pyrobaculum calidifontis (strain DSM 21063 / JCM 11548 / VA1)</name>
    <dbReference type="NCBI Taxonomy" id="410359"/>
    <lineage>
        <taxon>Archaea</taxon>
        <taxon>Thermoproteota</taxon>
        <taxon>Thermoprotei</taxon>
        <taxon>Thermoproteales</taxon>
        <taxon>Thermoproteaceae</taxon>
        <taxon>Pyrobaculum</taxon>
    </lineage>
</organism>
<dbReference type="STRING" id="410359.Pcal_1352"/>
<dbReference type="Proteomes" id="UP000001431">
    <property type="component" value="Chromosome"/>
</dbReference>
<dbReference type="EMBL" id="CP000561">
    <property type="protein sequence ID" value="ABO08774.1"/>
    <property type="molecule type" value="Genomic_DNA"/>
</dbReference>
<reference evidence="1" key="1">
    <citation type="submission" date="2007-02" db="EMBL/GenBank/DDBJ databases">
        <title>Complete sequence of Pyrobaculum calidifontis JCM 11548.</title>
        <authorList>
            <consortium name="US DOE Joint Genome Institute"/>
            <person name="Copeland A."/>
            <person name="Lucas S."/>
            <person name="Lapidus A."/>
            <person name="Barry K."/>
            <person name="Glavina del Rio T."/>
            <person name="Dalin E."/>
            <person name="Tice H."/>
            <person name="Pitluck S."/>
            <person name="Chain P."/>
            <person name="Malfatti S."/>
            <person name="Shin M."/>
            <person name="Vergez L."/>
            <person name="Schmutz J."/>
            <person name="Larimer F."/>
            <person name="Land M."/>
            <person name="Hauser L."/>
            <person name="Kyrpides N."/>
            <person name="Mikhailova N."/>
            <person name="Cozen A.E."/>
            <person name="Fitz-Gibbon S.T."/>
            <person name="House C.H."/>
            <person name="Saltikov C."/>
            <person name="Lowe T.M."/>
            <person name="Richardson P."/>
        </authorList>
    </citation>
    <scope>NUCLEOTIDE SEQUENCE [LARGE SCALE GENOMIC DNA]</scope>
    <source>
        <strain evidence="1">JCM 11548</strain>
    </source>
</reference>
<protein>
    <submittedName>
        <fullName evidence="1">Uncharacterized protein</fullName>
    </submittedName>
</protein>
<gene>
    <name evidence="1" type="ordered locus">Pcal_1352</name>
</gene>
<dbReference type="AlphaFoldDB" id="A3MVV7"/>
<dbReference type="KEGG" id="pcl:Pcal_1352"/>
<dbReference type="HOGENOM" id="CLU_1582958_0_0_2"/>